<dbReference type="FunFam" id="2.60.40.1910:FF:000006">
    <property type="entry name" value="Aminopeptidase"/>
    <property type="match status" value="1"/>
</dbReference>
<dbReference type="SUPFAM" id="SSF55486">
    <property type="entry name" value="Metalloproteases ('zincins'), catalytic domain"/>
    <property type="match status" value="1"/>
</dbReference>
<dbReference type="InterPro" id="IPR014782">
    <property type="entry name" value="Peptidase_M1_dom"/>
</dbReference>
<keyword evidence="6 9" id="KW-0862">Zinc</keyword>
<keyword evidence="4 9" id="KW-0479">Metal-binding</keyword>
<dbReference type="AlphaFoldDB" id="A0AAV8UXR8"/>
<sequence length="865" mass="97278">MADTLRLSGISRPERYELRLDVYLESFRYDGQVRISIKQAEPSKTVRLHAVGLEIGEGSASWGDVTQEMKSCKVLEKSQMVELQFEDEIPSGMFDLDISFKGHLREKMEGFYRSSYKNGGYMATTHFEPTDARRAFPCFDEPSFRAKFSITMGIELNRQCVSNMPVEVEQASDDRRLTKFQETPSMPTYLVAFVVGDLERSVTTSKRGVTVEVITKPGEQELGRFALETGTNCLDFFEEFFRVEYPLPKMSMVAIPDFPIGAMENWGCILFRETAILSDDKLSSIIVRQRAGETICHEIAHMWFGNLVTVSWWEHLWLKEGFATWASMVAIHDIYKEWKEPLKFTCSSYLSALRLDSLLSTHSIEVPVEDPGQINEAFDAISYLKAASLIRMLADFVTVDEFRAALKTYLERHQYGAATTVDLWNAVAEQTNLPMESMMSSWTKLEGYPLIEVTESSSGHPSVVQSRFTVAATTETTRAESSKLWMVPLTYSTASEPDTAHRFILKEASTRLPFDVSKEQWFLLNSTRAGFYRVNYPPRVWNAIILKLGSMDYDSSEAIPASARAGLLSDAFALARKGALSTTVALDLLLSLRGENEFAVWEGVVSVLYDVKRVFCDSYPEGLEHWRSLAKKVVSMLSDLVSGDQGSELELELPPLRRIVMSLLLAADDDSTKVQASELYEQFVKDPESVSPELVAPTFAHHVSDLGEQGYEDILKLYNDAVLNELRVTCLSVLGMASGTEKLRMRTLDFALREVRAQDAFHAIGSVPSADEQAKDLVWSWLQNRWEEIKARFCGGSHVLPRIVNAATKFSEDGKAAEVQAFFQGKDQSGFATSIANSVEGITADAAWRTNSTMDVRNWLTRQFS</sequence>
<feature type="site" description="Transition state stabilizer" evidence="10">
    <location>
        <position position="383"/>
    </location>
</feature>
<evidence type="ECO:0000256" key="10">
    <source>
        <dbReference type="PIRSR" id="PIRSR634016-4"/>
    </source>
</evidence>
<dbReference type="CDD" id="cd09601">
    <property type="entry name" value="M1_APN-Q_like"/>
    <property type="match status" value="1"/>
</dbReference>
<gene>
    <name evidence="15" type="ORF">NDN08_002307</name>
</gene>
<dbReference type="FunFam" id="1.10.390.10:FF:000001">
    <property type="entry name" value="Aminopeptidase"/>
    <property type="match status" value="1"/>
</dbReference>
<name>A0AAV8UXR8_9RHOD</name>
<evidence type="ECO:0000256" key="5">
    <source>
        <dbReference type="ARBA" id="ARBA00022801"/>
    </source>
</evidence>
<dbReference type="GO" id="GO:0005737">
    <property type="term" value="C:cytoplasm"/>
    <property type="evidence" value="ECO:0007669"/>
    <property type="project" value="TreeGrafter"/>
</dbReference>
<accession>A0AAV8UXR8</accession>
<dbReference type="GO" id="GO:0042277">
    <property type="term" value="F:peptide binding"/>
    <property type="evidence" value="ECO:0007669"/>
    <property type="project" value="TreeGrafter"/>
</dbReference>
<evidence type="ECO:0000256" key="6">
    <source>
        <dbReference type="ARBA" id="ARBA00022833"/>
    </source>
</evidence>
<keyword evidence="2 11" id="KW-0031">Aminopeptidase</keyword>
<dbReference type="InterPro" id="IPR024571">
    <property type="entry name" value="ERAP1-like_C_dom"/>
</dbReference>
<dbReference type="EMBL" id="JAMWBK010000004">
    <property type="protein sequence ID" value="KAJ8905802.1"/>
    <property type="molecule type" value="Genomic_DNA"/>
</dbReference>
<dbReference type="Gene3D" id="1.25.50.20">
    <property type="match status" value="1"/>
</dbReference>
<evidence type="ECO:0000256" key="4">
    <source>
        <dbReference type="ARBA" id="ARBA00022723"/>
    </source>
</evidence>
<dbReference type="Pfam" id="PF11838">
    <property type="entry name" value="ERAP1_C"/>
    <property type="match status" value="1"/>
</dbReference>
<dbReference type="PRINTS" id="PR00756">
    <property type="entry name" value="ALADIPTASE"/>
</dbReference>
<dbReference type="GO" id="GO:0070006">
    <property type="term" value="F:metalloaminopeptidase activity"/>
    <property type="evidence" value="ECO:0007669"/>
    <property type="project" value="TreeGrafter"/>
</dbReference>
<dbReference type="PANTHER" id="PTHR11533">
    <property type="entry name" value="PROTEASE M1 ZINC METALLOPROTEASE"/>
    <property type="match status" value="1"/>
</dbReference>
<dbReference type="Pfam" id="PF01433">
    <property type="entry name" value="Peptidase_M1"/>
    <property type="match status" value="1"/>
</dbReference>
<reference evidence="15 16" key="1">
    <citation type="journal article" date="2023" name="Nat. Commun.">
        <title>Origin of minicircular mitochondrial genomes in red algae.</title>
        <authorList>
            <person name="Lee Y."/>
            <person name="Cho C.H."/>
            <person name="Lee Y.M."/>
            <person name="Park S.I."/>
            <person name="Yang J.H."/>
            <person name="West J.A."/>
            <person name="Bhattacharya D."/>
            <person name="Yoon H.S."/>
        </authorList>
    </citation>
    <scope>NUCLEOTIDE SEQUENCE [LARGE SCALE GENOMIC DNA]</scope>
    <source>
        <strain evidence="15 16">CCMP1338</strain>
        <tissue evidence="15">Whole cell</tissue>
    </source>
</reference>
<feature type="domain" description="Aminopeptidase N-like N-terminal" evidence="14">
    <location>
        <begin position="13"/>
        <end position="190"/>
    </location>
</feature>
<dbReference type="InterPro" id="IPR050344">
    <property type="entry name" value="Peptidase_M1_aminopeptidases"/>
</dbReference>
<feature type="binding site" evidence="9">
    <location>
        <position position="297"/>
    </location>
    <ligand>
        <name>Zn(2+)</name>
        <dbReference type="ChEBI" id="CHEBI:29105"/>
        <note>catalytic</note>
    </ligand>
</feature>
<feature type="domain" description="ERAP1-like C-terminal" evidence="13">
    <location>
        <begin position="521"/>
        <end position="843"/>
    </location>
</feature>
<organism evidence="15 16">
    <name type="scientific">Rhodosorus marinus</name>
    <dbReference type="NCBI Taxonomy" id="101924"/>
    <lineage>
        <taxon>Eukaryota</taxon>
        <taxon>Rhodophyta</taxon>
        <taxon>Stylonematophyceae</taxon>
        <taxon>Stylonematales</taxon>
        <taxon>Stylonemataceae</taxon>
        <taxon>Rhodosorus</taxon>
    </lineage>
</organism>
<proteinExistence type="inferred from homology"/>
<evidence type="ECO:0000256" key="1">
    <source>
        <dbReference type="ARBA" id="ARBA00010136"/>
    </source>
</evidence>
<comment type="similarity">
    <text evidence="1 11">Belongs to the peptidase M1 family.</text>
</comment>
<dbReference type="PANTHER" id="PTHR11533:SF174">
    <property type="entry name" value="PUROMYCIN-SENSITIVE AMINOPEPTIDASE-RELATED"/>
    <property type="match status" value="1"/>
</dbReference>
<dbReference type="InterPro" id="IPR001930">
    <property type="entry name" value="Peptidase_M1"/>
</dbReference>
<dbReference type="Gene3D" id="2.60.40.1730">
    <property type="entry name" value="tricorn interacting facor f3 domain"/>
    <property type="match status" value="1"/>
</dbReference>
<dbReference type="Gene3D" id="1.10.390.10">
    <property type="entry name" value="Neutral Protease Domain 2"/>
    <property type="match status" value="1"/>
</dbReference>
<protein>
    <recommendedName>
        <fullName evidence="11">Aminopeptidase</fullName>
        <ecNumber evidence="11">3.4.11.-</ecNumber>
    </recommendedName>
</protein>
<evidence type="ECO:0000256" key="11">
    <source>
        <dbReference type="RuleBase" id="RU364040"/>
    </source>
</evidence>
<feature type="domain" description="Peptidase M1 membrane alanine aminopeptidase" evidence="12">
    <location>
        <begin position="225"/>
        <end position="442"/>
    </location>
</feature>
<dbReference type="GO" id="GO:0016020">
    <property type="term" value="C:membrane"/>
    <property type="evidence" value="ECO:0007669"/>
    <property type="project" value="TreeGrafter"/>
</dbReference>
<dbReference type="GO" id="GO:0008270">
    <property type="term" value="F:zinc ion binding"/>
    <property type="evidence" value="ECO:0007669"/>
    <property type="project" value="UniProtKB-UniRule"/>
</dbReference>
<evidence type="ECO:0000259" key="14">
    <source>
        <dbReference type="Pfam" id="PF17900"/>
    </source>
</evidence>
<dbReference type="GO" id="GO:0006508">
    <property type="term" value="P:proteolysis"/>
    <property type="evidence" value="ECO:0007669"/>
    <property type="project" value="UniProtKB-KW"/>
</dbReference>
<evidence type="ECO:0000313" key="16">
    <source>
        <dbReference type="Proteomes" id="UP001157974"/>
    </source>
</evidence>
<dbReference type="GO" id="GO:0043171">
    <property type="term" value="P:peptide catabolic process"/>
    <property type="evidence" value="ECO:0007669"/>
    <property type="project" value="TreeGrafter"/>
</dbReference>
<evidence type="ECO:0000256" key="7">
    <source>
        <dbReference type="ARBA" id="ARBA00023049"/>
    </source>
</evidence>
<dbReference type="GO" id="GO:0005615">
    <property type="term" value="C:extracellular space"/>
    <property type="evidence" value="ECO:0007669"/>
    <property type="project" value="TreeGrafter"/>
</dbReference>
<keyword evidence="16" id="KW-1185">Reference proteome</keyword>
<evidence type="ECO:0000256" key="2">
    <source>
        <dbReference type="ARBA" id="ARBA00022438"/>
    </source>
</evidence>
<feature type="binding site" evidence="9">
    <location>
        <position position="320"/>
    </location>
    <ligand>
        <name>Zn(2+)</name>
        <dbReference type="ChEBI" id="CHEBI:29105"/>
        <note>catalytic</note>
    </ligand>
</feature>
<keyword evidence="3 11" id="KW-0645">Protease</keyword>
<comment type="cofactor">
    <cofactor evidence="9 11">
        <name>Zn(2+)</name>
        <dbReference type="ChEBI" id="CHEBI:29105"/>
    </cofactor>
    <text evidence="9 11">Binds 1 zinc ion per subunit.</text>
</comment>
<keyword evidence="5 11" id="KW-0378">Hydrolase</keyword>
<feature type="binding site" evidence="9">
    <location>
        <position position="301"/>
    </location>
    <ligand>
        <name>Zn(2+)</name>
        <dbReference type="ChEBI" id="CHEBI:29105"/>
        <note>catalytic</note>
    </ligand>
</feature>
<evidence type="ECO:0000256" key="9">
    <source>
        <dbReference type="PIRSR" id="PIRSR634016-3"/>
    </source>
</evidence>
<evidence type="ECO:0000313" key="15">
    <source>
        <dbReference type="EMBL" id="KAJ8905802.1"/>
    </source>
</evidence>
<feature type="active site" description="Proton acceptor" evidence="8">
    <location>
        <position position="298"/>
    </location>
</feature>
<evidence type="ECO:0000256" key="3">
    <source>
        <dbReference type="ARBA" id="ARBA00022670"/>
    </source>
</evidence>
<dbReference type="EC" id="3.4.11.-" evidence="11"/>
<dbReference type="Gene3D" id="2.60.40.1910">
    <property type="match status" value="1"/>
</dbReference>
<dbReference type="Pfam" id="PF17900">
    <property type="entry name" value="Peptidase_M1_N"/>
    <property type="match status" value="1"/>
</dbReference>
<keyword evidence="7 11" id="KW-0482">Metalloprotease</keyword>
<dbReference type="InterPro" id="IPR045357">
    <property type="entry name" value="Aminopeptidase_N-like_N"/>
</dbReference>
<evidence type="ECO:0000256" key="8">
    <source>
        <dbReference type="PIRSR" id="PIRSR634016-1"/>
    </source>
</evidence>
<evidence type="ECO:0000259" key="13">
    <source>
        <dbReference type="Pfam" id="PF11838"/>
    </source>
</evidence>
<comment type="caution">
    <text evidence="15">The sequence shown here is derived from an EMBL/GenBank/DDBJ whole genome shotgun (WGS) entry which is preliminary data.</text>
</comment>
<dbReference type="Proteomes" id="UP001157974">
    <property type="component" value="Unassembled WGS sequence"/>
</dbReference>
<dbReference type="InterPro" id="IPR042097">
    <property type="entry name" value="Aminopeptidase_N-like_N_sf"/>
</dbReference>
<dbReference type="InterPro" id="IPR034016">
    <property type="entry name" value="M1_APN-typ"/>
</dbReference>
<dbReference type="SUPFAM" id="SSF63737">
    <property type="entry name" value="Leukotriene A4 hydrolase N-terminal domain"/>
    <property type="match status" value="1"/>
</dbReference>
<dbReference type="InterPro" id="IPR027268">
    <property type="entry name" value="Peptidase_M4/M1_CTD_sf"/>
</dbReference>
<evidence type="ECO:0000259" key="12">
    <source>
        <dbReference type="Pfam" id="PF01433"/>
    </source>
</evidence>